<dbReference type="AlphaFoldDB" id="A0A833T2L8"/>
<gene>
    <name evidence="1" type="ORF">GN244_ATG09924</name>
    <name evidence="2" type="ORF">GN958_ATG13275</name>
</gene>
<proteinExistence type="predicted"/>
<dbReference type="EMBL" id="WSZM01000224">
    <property type="protein sequence ID" value="KAF4037965.1"/>
    <property type="molecule type" value="Genomic_DNA"/>
</dbReference>
<dbReference type="EMBL" id="JAACNO010001790">
    <property type="protein sequence ID" value="KAF4137528.1"/>
    <property type="molecule type" value="Genomic_DNA"/>
</dbReference>
<dbReference type="Proteomes" id="UP000602510">
    <property type="component" value="Unassembled WGS sequence"/>
</dbReference>
<protein>
    <submittedName>
        <fullName evidence="1">Uncharacterized protein</fullName>
    </submittedName>
</protein>
<reference evidence="1" key="1">
    <citation type="submission" date="2020-04" db="EMBL/GenBank/DDBJ databases">
        <title>Hybrid Assembly of Korean Phytophthora infestans isolates.</title>
        <authorList>
            <person name="Prokchorchik M."/>
            <person name="Lee Y."/>
            <person name="Seo J."/>
            <person name="Cho J.-H."/>
            <person name="Park Y.-E."/>
            <person name="Jang D.-C."/>
            <person name="Im J.-S."/>
            <person name="Choi J.-G."/>
            <person name="Park H.-J."/>
            <person name="Lee G.-B."/>
            <person name="Lee Y.-G."/>
            <person name="Hong S.-Y."/>
            <person name="Cho K."/>
            <person name="Sohn K.H."/>
        </authorList>
    </citation>
    <scope>NUCLEOTIDE SEQUENCE</scope>
    <source>
        <strain evidence="1">KR_1_A1</strain>
        <strain evidence="2">KR_2_A2</strain>
    </source>
</reference>
<name>A0A833T2L8_PHYIN</name>
<dbReference type="Gene3D" id="3.40.50.150">
    <property type="entry name" value="Vaccinia Virus protein VP39"/>
    <property type="match status" value="1"/>
</dbReference>
<evidence type="ECO:0000313" key="1">
    <source>
        <dbReference type="EMBL" id="KAF4037965.1"/>
    </source>
</evidence>
<evidence type="ECO:0000313" key="3">
    <source>
        <dbReference type="Proteomes" id="UP000602510"/>
    </source>
</evidence>
<comment type="caution">
    <text evidence="1">The sequence shown here is derived from an EMBL/GenBank/DDBJ whole genome shotgun (WGS) entry which is preliminary data.</text>
</comment>
<dbReference type="Proteomes" id="UP000704712">
    <property type="component" value="Unassembled WGS sequence"/>
</dbReference>
<accession>A0A833T2L8</accession>
<evidence type="ECO:0000313" key="2">
    <source>
        <dbReference type="EMBL" id="KAF4137528.1"/>
    </source>
</evidence>
<keyword evidence="3" id="KW-1185">Reference proteome</keyword>
<organism evidence="1 3">
    <name type="scientific">Phytophthora infestans</name>
    <name type="common">Potato late blight agent</name>
    <name type="synonym">Botrytis infestans</name>
    <dbReference type="NCBI Taxonomy" id="4787"/>
    <lineage>
        <taxon>Eukaryota</taxon>
        <taxon>Sar</taxon>
        <taxon>Stramenopiles</taxon>
        <taxon>Oomycota</taxon>
        <taxon>Peronosporomycetes</taxon>
        <taxon>Peronosporales</taxon>
        <taxon>Peronosporaceae</taxon>
        <taxon>Phytophthora</taxon>
    </lineage>
</organism>
<dbReference type="InterPro" id="IPR029063">
    <property type="entry name" value="SAM-dependent_MTases_sf"/>
</dbReference>
<sequence>MCCGRLHGRQLSPECRRSAAAGRDDTMAKNLVTSADVTCFYISAGLGNVVIQVVLATNVSIAIGIEAREDVQNIDVDMIARSPYVRRIDERVELIWKDITGLSLSRVEPYAQATIVFWNNILFEGVTTEFVKCDLEGLLRARLVICTAPICLRHREP</sequence>